<evidence type="ECO:0000313" key="8">
    <source>
        <dbReference type="EMBL" id="AMK07851.1"/>
    </source>
</evidence>
<dbReference type="PANTHER" id="PTHR37689">
    <property type="entry name" value="PROTEIN FDHE"/>
    <property type="match status" value="1"/>
</dbReference>
<name>A0A126QDI2_PASMD</name>
<evidence type="ECO:0000256" key="4">
    <source>
        <dbReference type="HAMAP-Rule" id="MF_00611"/>
    </source>
</evidence>
<reference evidence="8" key="1">
    <citation type="submission" date="2015-01" db="EMBL/GenBank/DDBJ databases">
        <title>Draft genome sequence of Pasteurella multocida isolated from alpaca pneumonia.</title>
        <authorList>
            <person name="Maturrano L."/>
            <person name="Hurtado R."/>
            <person name="Allasi N."/>
            <person name="Juscamayta E."/>
            <person name="Fernandez D."/>
            <person name="Maximiliano J."/>
            <person name="Rimac R."/>
            <person name="Rosadio R."/>
        </authorList>
    </citation>
    <scope>NUCLEOTIDE SEQUENCE</scope>
    <source>
        <strain evidence="8">UNMSM</strain>
    </source>
</reference>
<dbReference type="InterPro" id="IPR056797">
    <property type="entry name" value="FdhE_central"/>
</dbReference>
<evidence type="ECO:0000259" key="5">
    <source>
        <dbReference type="Pfam" id="PF04216"/>
    </source>
</evidence>
<dbReference type="AlphaFoldDB" id="A0A126QDI2"/>
<feature type="domain" description="FdhE central" evidence="6">
    <location>
        <begin position="190"/>
        <end position="227"/>
    </location>
</feature>
<feature type="domain" description="FdhE C-terminal" evidence="7">
    <location>
        <begin position="229"/>
        <end position="304"/>
    </location>
</feature>
<evidence type="ECO:0000256" key="1">
    <source>
        <dbReference type="ARBA" id="ARBA00004496"/>
    </source>
</evidence>
<dbReference type="PIRSF" id="PIRSF018296">
    <property type="entry name" value="Format_dh_formtn"/>
    <property type="match status" value="1"/>
</dbReference>
<dbReference type="HAMAP" id="MF_00611">
    <property type="entry name" value="FdeH"/>
    <property type="match status" value="1"/>
</dbReference>
<accession>A0A126QDI2</accession>
<dbReference type="CDD" id="cd16341">
    <property type="entry name" value="FdhE"/>
    <property type="match status" value="1"/>
</dbReference>
<dbReference type="Gene3D" id="3.90.1670.10">
    <property type="entry name" value="FdhE-like domain"/>
    <property type="match status" value="1"/>
</dbReference>
<evidence type="ECO:0000256" key="2">
    <source>
        <dbReference type="ARBA" id="ARBA00022490"/>
    </source>
</evidence>
<dbReference type="GO" id="GO:0005829">
    <property type="term" value="C:cytosol"/>
    <property type="evidence" value="ECO:0007669"/>
    <property type="project" value="TreeGrafter"/>
</dbReference>
<comment type="similarity">
    <text evidence="3 4">Belongs to the FdhE family.</text>
</comment>
<dbReference type="Pfam" id="PF24860">
    <property type="entry name" value="FdhE_C"/>
    <property type="match status" value="1"/>
</dbReference>
<dbReference type="Pfam" id="PF04216">
    <property type="entry name" value="FdhE_N"/>
    <property type="match status" value="1"/>
</dbReference>
<dbReference type="EMBL" id="KP660012">
    <property type="protein sequence ID" value="AMK07851.1"/>
    <property type="molecule type" value="Genomic_DNA"/>
</dbReference>
<comment type="subcellular location">
    <subcellularLocation>
        <location evidence="1 4">Cytoplasm</location>
    </subcellularLocation>
</comment>
<gene>
    <name evidence="4 8" type="primary">fdhE</name>
</gene>
<dbReference type="InterPro" id="IPR006452">
    <property type="entry name" value="Formate_DH_accessory"/>
</dbReference>
<sequence length="310" mass="34801">MMSIRILPDSEIKAAASSFHAPALLFANPKNLYQRRIARFTSLSNAHPLEDYLHFASQVAEAQLAVLQQQPIAQDPRLSAEKLSAEDLAKQPLNAQRWQRDPVWQTLLMAILAEMKPKANETILNTIETLEKYSKAERDSIADKLLAQKFEQISSDQAVFIWAALSLYWLQLVQQIPHSSHKESGENLHVCPICASAPVASVIHFGAEQGLRYLHCALCETEWNMVRSKCTNCDQTGKLDYWSLDSEMAAVKAESCGDCHSYLKALYQERDPKVEAVADDLASIFLDVEMEEKGLQRSGLNPFLFPNPEA</sequence>
<keyword evidence="2 4" id="KW-0963">Cytoplasm</keyword>
<dbReference type="InterPro" id="IPR024064">
    <property type="entry name" value="FdhE-like_sf"/>
</dbReference>
<dbReference type="PANTHER" id="PTHR37689:SF1">
    <property type="entry name" value="PROTEIN FDHE"/>
    <property type="match status" value="1"/>
</dbReference>
<evidence type="ECO:0000259" key="6">
    <source>
        <dbReference type="Pfam" id="PF24859"/>
    </source>
</evidence>
<dbReference type="GO" id="GO:0051604">
    <property type="term" value="P:protein maturation"/>
    <property type="evidence" value="ECO:0007669"/>
    <property type="project" value="TreeGrafter"/>
</dbReference>
<dbReference type="FunFam" id="3.90.1670.10:FF:000001">
    <property type="entry name" value="Protein FdhE"/>
    <property type="match status" value="1"/>
</dbReference>
<protein>
    <recommendedName>
        <fullName evidence="4">Protein FdhE homolog</fullName>
    </recommendedName>
</protein>
<proteinExistence type="inferred from homology"/>
<dbReference type="SUPFAM" id="SSF144020">
    <property type="entry name" value="FdhE-like"/>
    <property type="match status" value="1"/>
</dbReference>
<dbReference type="Pfam" id="PF24859">
    <property type="entry name" value="FdhE_central"/>
    <property type="match status" value="1"/>
</dbReference>
<dbReference type="GO" id="GO:0008199">
    <property type="term" value="F:ferric iron binding"/>
    <property type="evidence" value="ECO:0007669"/>
    <property type="project" value="TreeGrafter"/>
</dbReference>
<dbReference type="NCBIfam" id="TIGR01562">
    <property type="entry name" value="FdhE"/>
    <property type="match status" value="1"/>
</dbReference>
<organism evidence="8">
    <name type="scientific">Pasteurella multocida</name>
    <dbReference type="NCBI Taxonomy" id="747"/>
    <lineage>
        <taxon>Bacteria</taxon>
        <taxon>Pseudomonadati</taxon>
        <taxon>Pseudomonadota</taxon>
        <taxon>Gammaproteobacteria</taxon>
        <taxon>Pasteurellales</taxon>
        <taxon>Pasteurellaceae</taxon>
        <taxon>Pasteurella</taxon>
    </lineage>
</organism>
<dbReference type="NCBIfam" id="NF002925">
    <property type="entry name" value="PRK03564.1"/>
    <property type="match status" value="1"/>
</dbReference>
<comment type="function">
    <text evidence="4">Necessary for formate dehydrogenase activity.</text>
</comment>
<dbReference type="InterPro" id="IPR056774">
    <property type="entry name" value="FdhE_N"/>
</dbReference>
<evidence type="ECO:0000259" key="7">
    <source>
        <dbReference type="Pfam" id="PF24860"/>
    </source>
</evidence>
<feature type="domain" description="FdhE N-terminal" evidence="5">
    <location>
        <begin position="22"/>
        <end position="185"/>
    </location>
</feature>
<dbReference type="InterPro" id="IPR056796">
    <property type="entry name" value="FdhE_C"/>
</dbReference>
<evidence type="ECO:0000256" key="3">
    <source>
        <dbReference type="ARBA" id="ARBA00061033"/>
    </source>
</evidence>